<comment type="similarity">
    <text evidence="1">Belongs to the ComF/GntX family.</text>
</comment>
<comment type="caution">
    <text evidence="2">The sequence shown here is derived from an EMBL/GenBank/DDBJ whole genome shotgun (WGS) entry which is preliminary data.</text>
</comment>
<gene>
    <name evidence="2" type="ORF">NQU55_35695</name>
</gene>
<dbReference type="InterPro" id="IPR029057">
    <property type="entry name" value="PRTase-like"/>
</dbReference>
<organism evidence="2 3">
    <name type="scientific">Streptomyces telluris</name>
    <dbReference type="NCBI Taxonomy" id="2720021"/>
    <lineage>
        <taxon>Bacteria</taxon>
        <taxon>Bacillati</taxon>
        <taxon>Actinomycetota</taxon>
        <taxon>Actinomycetes</taxon>
        <taxon>Kitasatosporales</taxon>
        <taxon>Streptomycetaceae</taxon>
        <taxon>Streptomyces</taxon>
    </lineage>
</organism>
<reference evidence="2" key="1">
    <citation type="submission" date="2022-06" db="EMBL/GenBank/DDBJ databases">
        <title>WGS of actinobacteria.</title>
        <authorList>
            <person name="Thawai C."/>
        </authorList>
    </citation>
    <scope>NUCLEOTIDE SEQUENCE</scope>
    <source>
        <strain evidence="2">AA8</strain>
    </source>
</reference>
<accession>A0A9X2LQ15</accession>
<proteinExistence type="inferred from homology"/>
<dbReference type="AlphaFoldDB" id="A0A9X2LQ15"/>
<dbReference type="Gene3D" id="3.40.50.2020">
    <property type="match status" value="1"/>
</dbReference>
<name>A0A9X2LQ15_9ACTN</name>
<dbReference type="PANTHER" id="PTHR47505:SF1">
    <property type="entry name" value="DNA UTILIZATION PROTEIN YHGH"/>
    <property type="match status" value="1"/>
</dbReference>
<sequence length="256" mass="25196">MRGWWQEIAGLVLPGECAGCGRPRSVLCEACRAALGGGAVPGAGAAWRVRPDPVPAGLPPVHAAGLYEGPVRAALLAHKERGALGLAGPLGAALAGAVRAAASCPGGGGWGGGGALEAGERPLLLVPVPSARRAVAARGHDAGRRLALAAARSLRAAGLPARAAPVLRQCRAVADQAGLGARQRRANVAGALGVRMGGEGLLMREGPVVLVDDLMTTGASLAEAARAVSLAGAGVLGAAVVAASGVPPREAEKKRN</sequence>
<dbReference type="InterPro" id="IPR000836">
    <property type="entry name" value="PRTase_dom"/>
</dbReference>
<dbReference type="PANTHER" id="PTHR47505">
    <property type="entry name" value="DNA UTILIZATION PROTEIN YHGH"/>
    <property type="match status" value="1"/>
</dbReference>
<dbReference type="EMBL" id="JANIID010000066">
    <property type="protein sequence ID" value="MCQ8775059.1"/>
    <property type="molecule type" value="Genomic_DNA"/>
</dbReference>
<protein>
    <submittedName>
        <fullName evidence="2">ComF family protein</fullName>
    </submittedName>
</protein>
<dbReference type="RefSeq" id="WP_168094681.1">
    <property type="nucleotide sequence ID" value="NZ_JAATER010000284.1"/>
</dbReference>
<keyword evidence="3" id="KW-1185">Reference proteome</keyword>
<evidence type="ECO:0000313" key="2">
    <source>
        <dbReference type="EMBL" id="MCQ8775059.1"/>
    </source>
</evidence>
<dbReference type="InterPro" id="IPR051910">
    <property type="entry name" value="ComF/GntX_DNA_util-trans"/>
</dbReference>
<dbReference type="CDD" id="cd06223">
    <property type="entry name" value="PRTases_typeI"/>
    <property type="match status" value="1"/>
</dbReference>
<dbReference type="SUPFAM" id="SSF53271">
    <property type="entry name" value="PRTase-like"/>
    <property type="match status" value="1"/>
</dbReference>
<evidence type="ECO:0000313" key="3">
    <source>
        <dbReference type="Proteomes" id="UP001142374"/>
    </source>
</evidence>
<dbReference type="Proteomes" id="UP001142374">
    <property type="component" value="Unassembled WGS sequence"/>
</dbReference>
<evidence type="ECO:0000256" key="1">
    <source>
        <dbReference type="ARBA" id="ARBA00008007"/>
    </source>
</evidence>